<proteinExistence type="predicted"/>
<dbReference type="GO" id="GO:0004519">
    <property type="term" value="F:endonuclease activity"/>
    <property type="evidence" value="ECO:0007669"/>
    <property type="project" value="UniProtKB-KW"/>
</dbReference>
<keyword evidence="1" id="KW-0540">Nuclease</keyword>
<gene>
    <name evidence="1" type="ORF">ElyMa_005221700</name>
</gene>
<dbReference type="AlphaFoldDB" id="A0AAV4JZ64"/>
<evidence type="ECO:0000313" key="2">
    <source>
        <dbReference type="Proteomes" id="UP000762676"/>
    </source>
</evidence>
<keyword evidence="2" id="KW-1185">Reference proteome</keyword>
<protein>
    <submittedName>
        <fullName evidence="1">Endonuclease-reverse transcriptase</fullName>
    </submittedName>
</protein>
<dbReference type="EMBL" id="BMAT01010426">
    <property type="protein sequence ID" value="GFS26651.1"/>
    <property type="molecule type" value="Genomic_DNA"/>
</dbReference>
<comment type="caution">
    <text evidence="1">The sequence shown here is derived from an EMBL/GenBank/DDBJ whole genome shotgun (WGS) entry which is preliminary data.</text>
</comment>
<dbReference type="Proteomes" id="UP000762676">
    <property type="component" value="Unassembled WGS sequence"/>
</dbReference>
<accession>A0AAV4JZ64</accession>
<keyword evidence="1" id="KW-0255">Endonuclease</keyword>
<evidence type="ECO:0000313" key="1">
    <source>
        <dbReference type="EMBL" id="GFS26651.1"/>
    </source>
</evidence>
<name>A0AAV4JZ64_9GAST</name>
<sequence length="115" mass="13476">MPQRHGKPTEGLKVNSEVSRDVVLENWGIRLEHLVTYKEITEKTGMRPIVEEVKKRRWKWLGHLRIGKSRDPLIALAWNQLGTVKKGIPQGTWRRSVESERLESGKTWNELNWLP</sequence>
<keyword evidence="1" id="KW-0378">Hydrolase</keyword>
<organism evidence="1 2">
    <name type="scientific">Elysia marginata</name>
    <dbReference type="NCBI Taxonomy" id="1093978"/>
    <lineage>
        <taxon>Eukaryota</taxon>
        <taxon>Metazoa</taxon>
        <taxon>Spiralia</taxon>
        <taxon>Lophotrochozoa</taxon>
        <taxon>Mollusca</taxon>
        <taxon>Gastropoda</taxon>
        <taxon>Heterobranchia</taxon>
        <taxon>Euthyneura</taxon>
        <taxon>Panpulmonata</taxon>
        <taxon>Sacoglossa</taxon>
        <taxon>Placobranchoidea</taxon>
        <taxon>Plakobranchidae</taxon>
        <taxon>Elysia</taxon>
    </lineage>
</organism>
<reference evidence="1 2" key="1">
    <citation type="journal article" date="2021" name="Elife">
        <title>Chloroplast acquisition without the gene transfer in kleptoplastic sea slugs, Plakobranchus ocellatus.</title>
        <authorList>
            <person name="Maeda T."/>
            <person name="Takahashi S."/>
            <person name="Yoshida T."/>
            <person name="Shimamura S."/>
            <person name="Takaki Y."/>
            <person name="Nagai Y."/>
            <person name="Toyoda A."/>
            <person name="Suzuki Y."/>
            <person name="Arimoto A."/>
            <person name="Ishii H."/>
            <person name="Satoh N."/>
            <person name="Nishiyama T."/>
            <person name="Hasebe M."/>
            <person name="Maruyama T."/>
            <person name="Minagawa J."/>
            <person name="Obokata J."/>
            <person name="Shigenobu S."/>
        </authorList>
    </citation>
    <scope>NUCLEOTIDE SEQUENCE [LARGE SCALE GENOMIC DNA]</scope>
</reference>